<reference evidence="2" key="1">
    <citation type="submission" date="2022-07" db="EMBL/GenBank/DDBJ databases">
        <title>Marinobacter iranensis a new bacterium isolate from a hipersaline lake in Iran.</title>
        <authorList>
            <person name="Mohammad A.M.A."/>
            <person name="Cristina S.-P."/>
            <person name="Antonio V."/>
        </authorList>
    </citation>
    <scope>NUCLEOTIDE SEQUENCE</scope>
    <source>
        <strain evidence="2">71-i</strain>
    </source>
</reference>
<evidence type="ECO:0000256" key="1">
    <source>
        <dbReference type="SAM" id="SignalP"/>
    </source>
</evidence>
<organism evidence="2 3">
    <name type="scientific">Marinobacter iranensis</name>
    <dbReference type="NCBI Taxonomy" id="2962607"/>
    <lineage>
        <taxon>Bacteria</taxon>
        <taxon>Pseudomonadati</taxon>
        <taxon>Pseudomonadota</taxon>
        <taxon>Gammaproteobacteria</taxon>
        <taxon>Pseudomonadales</taxon>
        <taxon>Marinobacteraceae</taxon>
        <taxon>Marinobacter</taxon>
    </lineage>
</organism>
<feature type="signal peptide" evidence="1">
    <location>
        <begin position="1"/>
        <end position="21"/>
    </location>
</feature>
<sequence length="105" mass="11772">MTIRKRLLGLLLVIIAFPCVAQDGVVTIEGTRIRGDQEVPTVLYLVPWQPPAVQSLARPDEQLMLQRPIAPLERQEFQRLVSYHQYFRASVEDGKASGATDATPE</sequence>
<comment type="caution">
    <text evidence="2">The sequence shown here is derived from an EMBL/GenBank/DDBJ whole genome shotgun (WGS) entry which is preliminary data.</text>
</comment>
<evidence type="ECO:0000313" key="2">
    <source>
        <dbReference type="EMBL" id="MDF0749232.1"/>
    </source>
</evidence>
<protein>
    <submittedName>
        <fullName evidence="2">Uncharacterized protein</fullName>
    </submittedName>
</protein>
<evidence type="ECO:0000313" key="3">
    <source>
        <dbReference type="Proteomes" id="UP001143391"/>
    </source>
</evidence>
<gene>
    <name evidence="2" type="ORF">NLU14_03215</name>
</gene>
<keyword evidence="1" id="KW-0732">Signal</keyword>
<keyword evidence="3" id="KW-1185">Reference proteome</keyword>
<accession>A0ABT5Y6P6</accession>
<proteinExistence type="predicted"/>
<dbReference type="RefSeq" id="WP_275704712.1">
    <property type="nucleotide sequence ID" value="NZ_JANCMW010000001.1"/>
</dbReference>
<dbReference type="Proteomes" id="UP001143391">
    <property type="component" value="Unassembled WGS sequence"/>
</dbReference>
<dbReference type="EMBL" id="JANCMW010000001">
    <property type="protein sequence ID" value="MDF0749232.1"/>
    <property type="molecule type" value="Genomic_DNA"/>
</dbReference>
<feature type="chain" id="PRO_5045329925" evidence="1">
    <location>
        <begin position="22"/>
        <end position="105"/>
    </location>
</feature>
<name>A0ABT5Y6P6_9GAMM</name>